<keyword evidence="2" id="KW-1185">Reference proteome</keyword>
<evidence type="ECO:0000313" key="1">
    <source>
        <dbReference type="EMBL" id="KAI6083266.1"/>
    </source>
</evidence>
<accession>A0ACC0CS20</accession>
<comment type="caution">
    <text evidence="1">The sequence shown here is derived from an EMBL/GenBank/DDBJ whole genome shotgun (WGS) entry which is preliminary data.</text>
</comment>
<dbReference type="Proteomes" id="UP001497680">
    <property type="component" value="Unassembled WGS sequence"/>
</dbReference>
<gene>
    <name evidence="1" type="ORF">F4821DRAFT_245275</name>
</gene>
<proteinExistence type="predicted"/>
<dbReference type="EMBL" id="MU394355">
    <property type="protein sequence ID" value="KAI6083266.1"/>
    <property type="molecule type" value="Genomic_DNA"/>
</dbReference>
<evidence type="ECO:0000313" key="2">
    <source>
        <dbReference type="Proteomes" id="UP001497680"/>
    </source>
</evidence>
<organism evidence="1 2">
    <name type="scientific">Hypoxylon rubiginosum</name>
    <dbReference type="NCBI Taxonomy" id="110542"/>
    <lineage>
        <taxon>Eukaryota</taxon>
        <taxon>Fungi</taxon>
        <taxon>Dikarya</taxon>
        <taxon>Ascomycota</taxon>
        <taxon>Pezizomycotina</taxon>
        <taxon>Sordariomycetes</taxon>
        <taxon>Xylariomycetidae</taxon>
        <taxon>Xylariales</taxon>
        <taxon>Hypoxylaceae</taxon>
        <taxon>Hypoxylon</taxon>
    </lineage>
</organism>
<protein>
    <submittedName>
        <fullName evidence="1">Uncharacterized protein</fullName>
    </submittedName>
</protein>
<sequence length="579" mass="66149">MAEIALAIAPLCIEALKLSKKVTSKVKVLRGYTDEIEELRLLYQVQVVKFVSECERVIRKSIKDDPGINYNLLDFTDDNWAPVDLETRLKRYFGMAYASFEACLRSVHTIIDGFEKAFSYFDEVDKTGREGGSLFHRGRNGLRVVQNEEKWRKDLETLTKLIDSLRDLRKIADEKQNHTLTNLTLSTALPPHYRETRNASASFYNSITTNWSCSETNHSEHSAKLLLERYRQDKHSCLDVVIHKKEREVVDEEKCSLQFCIRSTELGFLTPVSTSSKETQQPSKRRRVRFSGDRLDSADITEKSNRDIDSPCASSNSYQESTLQIKEPLLLGRMKDICNHLKHSASEKVALNQCIGRLDSQGFMHQFFPGHNPKGTARGAVNGKLVDINGIFGRPLDESLSDPERLWLAATLIKSALQLYSTSWWPEDWTPHMLAFYENEDEDLAESLKSLHLTANLTPKSPEISASGRSFGQGNRAMIEYGIQNLTLWGLGVLLLQIDLWEPIDIGSHVEIREKVRQLRYLGENYRIITNKLLNCDFGLGKYKLQEPTLRNEIYRTIVEELDAILNTLKMARLRAGRA</sequence>
<reference evidence="1 2" key="1">
    <citation type="journal article" date="2022" name="New Phytol.">
        <title>Ecological generalism drives hyperdiversity of secondary metabolite gene clusters in xylarialean endophytes.</title>
        <authorList>
            <person name="Franco M.E.E."/>
            <person name="Wisecaver J.H."/>
            <person name="Arnold A.E."/>
            <person name="Ju Y.M."/>
            <person name="Slot J.C."/>
            <person name="Ahrendt S."/>
            <person name="Moore L.P."/>
            <person name="Eastman K.E."/>
            <person name="Scott K."/>
            <person name="Konkel Z."/>
            <person name="Mondo S.J."/>
            <person name="Kuo A."/>
            <person name="Hayes R.D."/>
            <person name="Haridas S."/>
            <person name="Andreopoulos B."/>
            <person name="Riley R."/>
            <person name="LaButti K."/>
            <person name="Pangilinan J."/>
            <person name="Lipzen A."/>
            <person name="Amirebrahimi M."/>
            <person name="Yan J."/>
            <person name="Adam C."/>
            <person name="Keymanesh K."/>
            <person name="Ng V."/>
            <person name="Louie K."/>
            <person name="Northen T."/>
            <person name="Drula E."/>
            <person name="Henrissat B."/>
            <person name="Hsieh H.M."/>
            <person name="Youens-Clark K."/>
            <person name="Lutzoni F."/>
            <person name="Miadlikowska J."/>
            <person name="Eastwood D.C."/>
            <person name="Hamelin R.C."/>
            <person name="Grigoriev I.V."/>
            <person name="U'Ren J.M."/>
        </authorList>
    </citation>
    <scope>NUCLEOTIDE SEQUENCE [LARGE SCALE GENOMIC DNA]</scope>
    <source>
        <strain evidence="1 2">ER1909</strain>
    </source>
</reference>
<name>A0ACC0CS20_9PEZI</name>